<evidence type="ECO:0000256" key="1">
    <source>
        <dbReference type="SAM" id="SignalP"/>
    </source>
</evidence>
<dbReference type="HOGENOM" id="CLU_088553_0_0_5"/>
<dbReference type="eggNOG" id="ENOG5032GJ1">
    <property type="taxonomic scope" value="Bacteria"/>
</dbReference>
<dbReference type="AlphaFoldDB" id="A3SM28"/>
<protein>
    <recommendedName>
        <fullName evidence="4">Dihydroxy-acid dehydratase</fullName>
    </recommendedName>
</protein>
<gene>
    <name evidence="2" type="ORF">ISM_08930</name>
</gene>
<dbReference type="STRING" id="89187.ISM_08930"/>
<comment type="caution">
    <text evidence="2">The sequence shown here is derived from an EMBL/GenBank/DDBJ whole genome shotgun (WGS) entry which is preliminary data.</text>
</comment>
<organism evidence="2 3">
    <name type="scientific">Roseovarius nubinhibens (strain ATCC BAA-591 / DSM 15170 / ISM)</name>
    <dbReference type="NCBI Taxonomy" id="89187"/>
    <lineage>
        <taxon>Bacteria</taxon>
        <taxon>Pseudomonadati</taxon>
        <taxon>Pseudomonadota</taxon>
        <taxon>Alphaproteobacteria</taxon>
        <taxon>Rhodobacterales</taxon>
        <taxon>Roseobacteraceae</taxon>
        <taxon>Roseovarius</taxon>
    </lineage>
</organism>
<name>A3SM28_ROSNI</name>
<keyword evidence="1" id="KW-0732">Signal</keyword>
<feature type="signal peptide" evidence="1">
    <location>
        <begin position="1"/>
        <end position="22"/>
    </location>
</feature>
<feature type="chain" id="PRO_5002659518" description="Dihydroxy-acid dehydratase" evidence="1">
    <location>
        <begin position="23"/>
        <end position="249"/>
    </location>
</feature>
<accession>A3SM28</accession>
<proteinExistence type="predicted"/>
<dbReference type="Proteomes" id="UP000005954">
    <property type="component" value="Unassembled WGS sequence"/>
</dbReference>
<dbReference type="EMBL" id="AALY01000001">
    <property type="protein sequence ID" value="EAP78409.1"/>
    <property type="molecule type" value="Genomic_DNA"/>
</dbReference>
<reference evidence="2 3" key="1">
    <citation type="submission" date="2005-12" db="EMBL/GenBank/DDBJ databases">
        <authorList>
            <person name="Moran M.A."/>
            <person name="Ferriera S."/>
            <person name="Johnson J."/>
            <person name="Kravitz S."/>
            <person name="Halpern A."/>
            <person name="Remington K."/>
            <person name="Beeson K."/>
            <person name="Tran B."/>
            <person name="Rogers Y.-H."/>
            <person name="Friedman R."/>
            <person name="Venter J.C."/>
        </authorList>
    </citation>
    <scope>NUCLEOTIDE SEQUENCE [LARGE SCALE GENOMIC DNA]</scope>
    <source>
        <strain evidence="3">ATCC BAA-591 / DSM 15170 / ISM</strain>
    </source>
</reference>
<evidence type="ECO:0000313" key="3">
    <source>
        <dbReference type="Proteomes" id="UP000005954"/>
    </source>
</evidence>
<evidence type="ECO:0008006" key="4">
    <source>
        <dbReference type="Google" id="ProtNLM"/>
    </source>
</evidence>
<sequence length="249" mass="25460">MGGIRRLALVAAMALPLAGCLATGEAGTGRNSFAASGDDGAGRKAPAARRQAALFDGEVVVAGPQGYCIDPTSLRKRGGGHVVLMASCEALTGTPGHSVEPVLMTVSVLPYRKDATPPDARALAKQMQPAKVLDRIDGDGVSLVHLGAGGAQGIDGGDPRHWRAAMEINGHVIGLAVYAARGGKAAGPKGQRLIVDLAEILRDKSPTRIIRPDAAPIAQPLSNGPKTHPTAPRTEGILGGLNRLFSNSG</sequence>
<evidence type="ECO:0000313" key="2">
    <source>
        <dbReference type="EMBL" id="EAP78409.1"/>
    </source>
</evidence>
<keyword evidence="3" id="KW-1185">Reference proteome</keyword>